<reference evidence="2 3" key="1">
    <citation type="submission" date="2018-06" db="EMBL/GenBank/DDBJ databases">
        <title>Extensive metabolic versatility and redundancy in microbially diverse, dynamic hydrothermal sediments.</title>
        <authorList>
            <person name="Dombrowski N."/>
            <person name="Teske A."/>
            <person name="Baker B.J."/>
        </authorList>
    </citation>
    <scope>NUCLEOTIDE SEQUENCE [LARGE SCALE GENOMIC DNA]</scope>
    <source>
        <strain evidence="2">B66_G16</strain>
    </source>
</reference>
<organism evidence="2 3">
    <name type="scientific">Thermoproteota archaeon</name>
    <dbReference type="NCBI Taxonomy" id="2056631"/>
    <lineage>
        <taxon>Archaea</taxon>
        <taxon>Thermoproteota</taxon>
    </lineage>
</organism>
<name>A0A497ENH3_9CREN</name>
<evidence type="ECO:0000313" key="3">
    <source>
        <dbReference type="Proteomes" id="UP000278475"/>
    </source>
</evidence>
<gene>
    <name evidence="2" type="ORF">DRJ31_08330</name>
</gene>
<keyword evidence="1" id="KW-0812">Transmembrane</keyword>
<proteinExistence type="predicted"/>
<sequence>MKDEEIISYIYGEGDGTPYEEIEEHLRVCPRCFRLFRELKRSAELLDELKREERSVVSDRHLRMFYDKLRKFRARRRLRLALAFSGLILILGSSPFWLDMLSFRGDRGTPPAMATNLPVSISDVEIEYPDCKLVVTLTTEDPDIDIVWVFSEK</sequence>
<dbReference type="InterPro" id="IPR041916">
    <property type="entry name" value="Anti_sigma_zinc_sf"/>
</dbReference>
<dbReference type="AlphaFoldDB" id="A0A497ENH3"/>
<feature type="transmembrane region" description="Helical" evidence="1">
    <location>
        <begin position="78"/>
        <end position="98"/>
    </location>
</feature>
<dbReference type="EMBL" id="QMQV01000106">
    <property type="protein sequence ID" value="RLE47788.1"/>
    <property type="molecule type" value="Genomic_DNA"/>
</dbReference>
<protein>
    <recommendedName>
        <fullName evidence="4">Zinc-finger domain-containing protein</fullName>
    </recommendedName>
</protein>
<accession>A0A497ENH3</accession>
<evidence type="ECO:0008006" key="4">
    <source>
        <dbReference type="Google" id="ProtNLM"/>
    </source>
</evidence>
<evidence type="ECO:0000313" key="2">
    <source>
        <dbReference type="EMBL" id="RLE47788.1"/>
    </source>
</evidence>
<keyword evidence="1" id="KW-1133">Transmembrane helix</keyword>
<comment type="caution">
    <text evidence="2">The sequence shown here is derived from an EMBL/GenBank/DDBJ whole genome shotgun (WGS) entry which is preliminary data.</text>
</comment>
<dbReference type="Gene3D" id="1.10.10.1320">
    <property type="entry name" value="Anti-sigma factor, zinc-finger domain"/>
    <property type="match status" value="1"/>
</dbReference>
<evidence type="ECO:0000256" key="1">
    <source>
        <dbReference type="SAM" id="Phobius"/>
    </source>
</evidence>
<dbReference type="Proteomes" id="UP000278475">
    <property type="component" value="Unassembled WGS sequence"/>
</dbReference>
<keyword evidence="1" id="KW-0472">Membrane</keyword>